<evidence type="ECO:0000259" key="1">
    <source>
        <dbReference type="Pfam" id="PF08241"/>
    </source>
</evidence>
<dbReference type="SUPFAM" id="SSF53335">
    <property type="entry name" value="S-adenosyl-L-methionine-dependent methyltransferases"/>
    <property type="match status" value="1"/>
</dbReference>
<evidence type="ECO:0000313" key="3">
    <source>
        <dbReference type="Proteomes" id="UP000005615"/>
    </source>
</evidence>
<dbReference type="PANTHER" id="PTHR45036:SF1">
    <property type="entry name" value="METHYLTRANSFERASE LIKE 7A"/>
    <property type="match status" value="1"/>
</dbReference>
<evidence type="ECO:0000313" key="2">
    <source>
        <dbReference type="EMBL" id="EGG29909.1"/>
    </source>
</evidence>
<feature type="domain" description="Methyltransferase type 11" evidence="1">
    <location>
        <begin position="27"/>
        <end position="122"/>
    </location>
</feature>
<dbReference type="Gene3D" id="3.40.50.150">
    <property type="entry name" value="Vaccinia Virus protein VP39"/>
    <property type="match status" value="1"/>
</dbReference>
<dbReference type="STRING" id="2518989.IMCC3088_1197"/>
<dbReference type="GO" id="GO:0032259">
    <property type="term" value="P:methylation"/>
    <property type="evidence" value="ECO:0007669"/>
    <property type="project" value="UniProtKB-KW"/>
</dbReference>
<dbReference type="InterPro" id="IPR052356">
    <property type="entry name" value="Thiol_S-MT"/>
</dbReference>
<gene>
    <name evidence="2" type="ORF">IMCC3088_1197</name>
</gene>
<organism evidence="2 3">
    <name type="scientific">Aequoribacter fuscus</name>
    <dbReference type="NCBI Taxonomy" id="2518989"/>
    <lineage>
        <taxon>Bacteria</taxon>
        <taxon>Pseudomonadati</taxon>
        <taxon>Pseudomonadota</taxon>
        <taxon>Gammaproteobacteria</taxon>
        <taxon>Cellvibrionales</taxon>
        <taxon>Halieaceae</taxon>
        <taxon>Aequoribacter</taxon>
    </lineage>
</organism>
<dbReference type="GO" id="GO:0008757">
    <property type="term" value="F:S-adenosylmethionine-dependent methyltransferase activity"/>
    <property type="evidence" value="ECO:0007669"/>
    <property type="project" value="InterPro"/>
</dbReference>
<dbReference type="EMBL" id="AEIG01000027">
    <property type="protein sequence ID" value="EGG29909.1"/>
    <property type="molecule type" value="Genomic_DNA"/>
</dbReference>
<protein>
    <submittedName>
        <fullName evidence="2">UbiE/COQ5 methyltransferase family protein</fullName>
    </submittedName>
</protein>
<proteinExistence type="predicted"/>
<keyword evidence="2" id="KW-0808">Transferase</keyword>
<dbReference type="AlphaFoldDB" id="F3L183"/>
<name>F3L183_9GAMM</name>
<dbReference type="Proteomes" id="UP000005615">
    <property type="component" value="Unassembled WGS sequence"/>
</dbReference>
<keyword evidence="2" id="KW-0489">Methyltransferase</keyword>
<dbReference type="Pfam" id="PF08241">
    <property type="entry name" value="Methyltransf_11"/>
    <property type="match status" value="1"/>
</dbReference>
<dbReference type="PANTHER" id="PTHR45036">
    <property type="entry name" value="METHYLTRANSFERASE LIKE 7B"/>
    <property type="match status" value="1"/>
</dbReference>
<dbReference type="InterPro" id="IPR029063">
    <property type="entry name" value="SAM-dependent_MTases_sf"/>
</dbReference>
<reference evidence="2 3" key="1">
    <citation type="journal article" date="2011" name="J. Bacteriol.">
        <title>Genome sequence of strain IMCC3088, a proteorhodopsin-containing marine bacterium belonging to the OM60/NOR5 clade.</title>
        <authorList>
            <person name="Jang Y."/>
            <person name="Oh H.M."/>
            <person name="Kang I."/>
            <person name="Lee K."/>
            <person name="Yang S.J."/>
            <person name="Cho J.C."/>
        </authorList>
    </citation>
    <scope>NUCLEOTIDE SEQUENCE [LARGE SCALE GENOMIC DNA]</scope>
    <source>
        <strain evidence="2 3">IMCC3088</strain>
    </source>
</reference>
<dbReference type="InterPro" id="IPR013216">
    <property type="entry name" value="Methyltransf_11"/>
</dbReference>
<dbReference type="RefSeq" id="WP_009575495.1">
    <property type="nucleotide sequence ID" value="NZ_AEIG01000027.1"/>
</dbReference>
<sequence length="194" mass="21072">MINCACGSGTFHKQRDKVVPRALGKVVEIGIGTGLNLTHYDPAKVECVIGIDPSAKSWELAQERVKAVPFHVEYRGLSGDQIPLEDNSMDSAVVTYSLCTIPDPVAALLELKRVVKSGGSIHFSEHGLAPEDGVMKWQNRINPIWKRIAGGCHINRDIAGLFATAGIALPELETMYLPKTPKIAGFNVWGRAEV</sequence>
<keyword evidence="3" id="KW-1185">Reference proteome</keyword>
<dbReference type="eggNOG" id="COG2226">
    <property type="taxonomic scope" value="Bacteria"/>
</dbReference>
<comment type="caution">
    <text evidence="2">The sequence shown here is derived from an EMBL/GenBank/DDBJ whole genome shotgun (WGS) entry which is preliminary data.</text>
</comment>
<dbReference type="CDD" id="cd02440">
    <property type="entry name" value="AdoMet_MTases"/>
    <property type="match status" value="1"/>
</dbReference>
<accession>F3L183</accession>